<dbReference type="HOGENOM" id="CLU_294391_0_0_1"/>
<dbReference type="Gene3D" id="3.40.640.10">
    <property type="entry name" value="Type I PLP-dependent aspartate aminotransferase-like (Major domain)"/>
    <property type="match status" value="2"/>
</dbReference>
<sequence length="1021" mass="114601">MVHLTTWAQQLGGSLKASANGENSHMMNVRGKLPYDKVVHIHKLIASKQDPATYEGTFTYVYGINDDVIQKRFNESKCQWIDDPVISQWRRPDHHIHHVLSEANSLYHEWKSIQYPSFSPSPPTLWLDTGRALADVGLPWHNNQVNLPDEIDTSWPFHFKKFETEVLQMMGARVGDPTPSGYVSSYIETNCYCVRALQQQLRATHPTEKPILLYDNFDLESIACFETFFGLEVHRVNLSGSLVNLKKDVIRATSNGTRPIIFVATICNSIKDYDDLYAIVEISRQFSLLLHLDAFRSFDYITTMSDCERHQSNLWRFKLGVNLPNQPIQDDDGCILASTIVAGGLHQPQHAPAAALKPASLGQKGTKVAYIRSFDSTLGGSRDAIGPLWLALYEIRLRESGLRNICYALLDVRSRVMAALHSQGISASAHPYCLDVIVDSCTDSQRQSLIDLGGIVTPQGHIALAIHLSQALNDESYIAHTTSVFLRHNTGTGCSSHKSLLELYPIPHDILDELRTTIQSWKAMARSNAGYPLHIGSLSALGPVIGCFWDLTIPQNWIKKMTQNLMVFRLERFGIYRPELQEAFKGGFTNGSTMGNRCGVHTALRQFPNAFLYFSAETHYSVGKILRDCDSLTNRWSDKEPRYSQIPCSSNGSILIDALIQQARNDQTYCAEHGETYHMILFANLGTTFVGARDDLATIWKSLYRIGIQPSYIHIDGAFDLGYNTCGIKLGPPGTIDNKGMPMVQGITISYHKALGQNVSGEVMCFSPENDIVGLSTDVDPRIVFETWLYSRIYSLNDRHLMLKYCRENATHLETGLKRIGMATKRNPGSTIVVMERPPAWIVEQFSLRPEGDWVHFIAMPHISKETINFFIDRVESVENGSSVVFGLLTPLISEAVQQPIKLTRIQCLSKLSGRVSKLVQANNISNLSQQGKLCTLVKSSLRGAISVAIMDEHNEIQVVFLAESSREQSISVGPLLVRSRLLPRANIIDDIAKHLWRLMSQYMKVEVKLHPMSYSVRTFL</sequence>
<organism evidence="3 4">
    <name type="scientific">Stachybotrys chlorohalonatus (strain IBT 40285)</name>
    <dbReference type="NCBI Taxonomy" id="1283841"/>
    <lineage>
        <taxon>Eukaryota</taxon>
        <taxon>Fungi</taxon>
        <taxon>Dikarya</taxon>
        <taxon>Ascomycota</taxon>
        <taxon>Pezizomycotina</taxon>
        <taxon>Sordariomycetes</taxon>
        <taxon>Hypocreomycetidae</taxon>
        <taxon>Hypocreales</taxon>
        <taxon>Stachybotryaceae</taxon>
        <taxon>Stachybotrys</taxon>
    </lineage>
</organism>
<dbReference type="InParanoid" id="A0A084R086"/>
<name>A0A084R086_STAC4</name>
<dbReference type="InterPro" id="IPR015421">
    <property type="entry name" value="PyrdxlP-dep_Trfase_major"/>
</dbReference>
<dbReference type="PANTHER" id="PTHR46101">
    <property type="match status" value="1"/>
</dbReference>
<evidence type="ECO:0008006" key="5">
    <source>
        <dbReference type="Google" id="ProtNLM"/>
    </source>
</evidence>
<dbReference type="STRING" id="1283841.A0A084R086"/>
<keyword evidence="2" id="KW-0210">Decarboxylase</keyword>
<gene>
    <name evidence="3" type="ORF">S40285_04025</name>
</gene>
<evidence type="ECO:0000256" key="1">
    <source>
        <dbReference type="ARBA" id="ARBA00009533"/>
    </source>
</evidence>
<dbReference type="PANTHER" id="PTHR46101:SF2">
    <property type="entry name" value="SERINE DECARBOXYLASE"/>
    <property type="match status" value="1"/>
</dbReference>
<dbReference type="SUPFAM" id="SSF53383">
    <property type="entry name" value="PLP-dependent transferases"/>
    <property type="match status" value="2"/>
</dbReference>
<keyword evidence="4" id="KW-1185">Reference proteome</keyword>
<keyword evidence="2" id="KW-0456">Lyase</keyword>
<accession>A0A084R086</accession>
<dbReference type="OrthoDB" id="2161780at2759"/>
<protein>
    <recommendedName>
        <fullName evidence="5">Histidine decarboxylase</fullName>
    </recommendedName>
</protein>
<comment type="similarity">
    <text evidence="1">Belongs to the group II decarboxylase family.</text>
</comment>
<dbReference type="GO" id="GO:0016831">
    <property type="term" value="F:carboxy-lyase activity"/>
    <property type="evidence" value="ECO:0007669"/>
    <property type="project" value="UniProtKB-KW"/>
</dbReference>
<dbReference type="EMBL" id="KL659387">
    <property type="protein sequence ID" value="KFA69621.1"/>
    <property type="molecule type" value="Genomic_DNA"/>
</dbReference>
<evidence type="ECO:0000256" key="2">
    <source>
        <dbReference type="ARBA" id="ARBA00022793"/>
    </source>
</evidence>
<dbReference type="InterPro" id="IPR015424">
    <property type="entry name" value="PyrdxlP-dep_Trfase"/>
</dbReference>
<reference evidence="3 4" key="1">
    <citation type="journal article" date="2014" name="BMC Genomics">
        <title>Comparative genome sequencing reveals chemotype-specific gene clusters in the toxigenic black mold Stachybotrys.</title>
        <authorList>
            <person name="Semeiks J."/>
            <person name="Borek D."/>
            <person name="Otwinowski Z."/>
            <person name="Grishin N.V."/>
        </authorList>
    </citation>
    <scope>NUCLEOTIDE SEQUENCE [LARGE SCALE GENOMIC DNA]</scope>
    <source>
        <strain evidence="3 4">IBT 40285</strain>
    </source>
</reference>
<dbReference type="Proteomes" id="UP000028524">
    <property type="component" value="Unassembled WGS sequence"/>
</dbReference>
<evidence type="ECO:0000313" key="3">
    <source>
        <dbReference type="EMBL" id="KFA69621.1"/>
    </source>
</evidence>
<proteinExistence type="inferred from homology"/>
<dbReference type="OMA" id="RNFDYIT"/>
<evidence type="ECO:0000313" key="4">
    <source>
        <dbReference type="Proteomes" id="UP000028524"/>
    </source>
</evidence>
<dbReference type="InterPro" id="IPR051151">
    <property type="entry name" value="Group_II_Decarboxylase"/>
</dbReference>
<dbReference type="AlphaFoldDB" id="A0A084R086"/>